<feature type="non-terminal residue" evidence="3">
    <location>
        <position position="1"/>
    </location>
</feature>
<reference evidence="3 4" key="1">
    <citation type="submission" date="2016-09" db="EMBL/GenBank/DDBJ databases">
        <title>The draft genome of Dichanthelium oligosanthes: A C3 panicoid grass species.</title>
        <authorList>
            <person name="Studer A.J."/>
            <person name="Schnable J.C."/>
            <person name="Brutnell T.P."/>
        </authorList>
    </citation>
    <scope>NUCLEOTIDE SEQUENCE [LARGE SCALE GENOMIC DNA]</scope>
    <source>
        <strain evidence="4">cv. Kellogg 1175</strain>
        <tissue evidence="3">Leaf</tissue>
    </source>
</reference>
<keyword evidence="4" id="KW-1185">Reference proteome</keyword>
<accession>A0A1E5VXW7</accession>
<proteinExistence type="predicted"/>
<gene>
    <name evidence="3" type="ORF">BAE44_0009041</name>
</gene>
<evidence type="ECO:0000256" key="1">
    <source>
        <dbReference type="SAM" id="MobiDB-lite"/>
    </source>
</evidence>
<dbReference type="AlphaFoldDB" id="A0A1E5VXW7"/>
<organism evidence="3 4">
    <name type="scientific">Dichanthelium oligosanthes</name>
    <dbReference type="NCBI Taxonomy" id="888268"/>
    <lineage>
        <taxon>Eukaryota</taxon>
        <taxon>Viridiplantae</taxon>
        <taxon>Streptophyta</taxon>
        <taxon>Embryophyta</taxon>
        <taxon>Tracheophyta</taxon>
        <taxon>Spermatophyta</taxon>
        <taxon>Magnoliopsida</taxon>
        <taxon>Liliopsida</taxon>
        <taxon>Poales</taxon>
        <taxon>Poaceae</taxon>
        <taxon>PACMAD clade</taxon>
        <taxon>Panicoideae</taxon>
        <taxon>Panicodae</taxon>
        <taxon>Paniceae</taxon>
        <taxon>Dichantheliinae</taxon>
        <taxon>Dichanthelium</taxon>
    </lineage>
</organism>
<evidence type="ECO:0000313" key="4">
    <source>
        <dbReference type="Proteomes" id="UP000095767"/>
    </source>
</evidence>
<dbReference type="InterPro" id="IPR029466">
    <property type="entry name" value="NAM-associated_C"/>
</dbReference>
<feature type="domain" description="No apical meristem-associated C-terminal" evidence="2">
    <location>
        <begin position="53"/>
        <end position="211"/>
    </location>
</feature>
<dbReference type="Proteomes" id="UP000095767">
    <property type="component" value="Unassembled WGS sequence"/>
</dbReference>
<feature type="region of interest" description="Disordered" evidence="1">
    <location>
        <begin position="88"/>
        <end position="141"/>
    </location>
</feature>
<name>A0A1E5VXW7_9POAL</name>
<evidence type="ECO:0000313" key="3">
    <source>
        <dbReference type="EMBL" id="OEL29940.1"/>
    </source>
</evidence>
<evidence type="ECO:0000259" key="2">
    <source>
        <dbReference type="Pfam" id="PF14303"/>
    </source>
</evidence>
<protein>
    <recommendedName>
        <fullName evidence="2">No apical meristem-associated C-terminal domain-containing protein</fullName>
    </recommendedName>
</protein>
<dbReference type="Pfam" id="PF14303">
    <property type="entry name" value="NAM-associated"/>
    <property type="match status" value="1"/>
</dbReference>
<sequence>LRSLSSRWDFIKEQAPSLPITSGKSSWSIGVTKHRAMRFVAAAIARYNALEKRNFVVAHCWAMLKDEAKWLDLQDNRSEAGQNVDDDLALGLDDEGEGVHEGADSRDEGSWARKRPLGRDTAKTARKRAASTSESHGSEYVSKMSDMCLQRTELWKTSDENANKRLDKLVNIEARRLRMEEARGDEHILSMDLLTLTPMHRTLIERRQKEIAAHWASEA</sequence>
<dbReference type="EMBL" id="LWDX02026595">
    <property type="protein sequence ID" value="OEL29940.1"/>
    <property type="molecule type" value="Genomic_DNA"/>
</dbReference>
<comment type="caution">
    <text evidence="3">The sequence shown here is derived from an EMBL/GenBank/DDBJ whole genome shotgun (WGS) entry which is preliminary data.</text>
</comment>
<feature type="compositionally biased region" description="Basic and acidic residues" evidence="1">
    <location>
        <begin position="97"/>
        <end position="123"/>
    </location>
</feature>